<feature type="domain" description="ABC transporter" evidence="6">
    <location>
        <begin position="2"/>
        <end position="234"/>
    </location>
</feature>
<dbReference type="EMBL" id="JALPRX010000116">
    <property type="protein sequence ID" value="MCK8787311.1"/>
    <property type="molecule type" value="Genomic_DNA"/>
</dbReference>
<dbReference type="GO" id="GO:0005524">
    <property type="term" value="F:ATP binding"/>
    <property type="evidence" value="ECO:0007669"/>
    <property type="project" value="UniProtKB-KW"/>
</dbReference>
<dbReference type="RefSeq" id="WP_248669364.1">
    <property type="nucleotide sequence ID" value="NZ_JALPRX010000116.1"/>
</dbReference>
<dbReference type="InterPro" id="IPR003593">
    <property type="entry name" value="AAA+_ATPase"/>
</dbReference>
<evidence type="ECO:0000256" key="5">
    <source>
        <dbReference type="ARBA" id="ARBA00022970"/>
    </source>
</evidence>
<dbReference type="PANTHER" id="PTHR43820">
    <property type="entry name" value="HIGH-AFFINITY BRANCHED-CHAIN AMINO ACID TRANSPORT ATP-BINDING PROTEIN LIVF"/>
    <property type="match status" value="1"/>
</dbReference>
<dbReference type="SUPFAM" id="SSF52540">
    <property type="entry name" value="P-loop containing nucleoside triphosphate hydrolases"/>
    <property type="match status" value="1"/>
</dbReference>
<evidence type="ECO:0000256" key="2">
    <source>
        <dbReference type="ARBA" id="ARBA00022448"/>
    </source>
</evidence>
<evidence type="ECO:0000259" key="6">
    <source>
        <dbReference type="PROSITE" id="PS50893"/>
    </source>
</evidence>
<organism evidence="7 8">
    <name type="scientific">Roseomonas acroporae</name>
    <dbReference type="NCBI Taxonomy" id="2937791"/>
    <lineage>
        <taxon>Bacteria</taxon>
        <taxon>Pseudomonadati</taxon>
        <taxon>Pseudomonadota</taxon>
        <taxon>Alphaproteobacteria</taxon>
        <taxon>Acetobacterales</taxon>
        <taxon>Roseomonadaceae</taxon>
        <taxon>Roseomonas</taxon>
    </lineage>
</organism>
<dbReference type="InterPro" id="IPR030660">
    <property type="entry name" value="ABC_branched_ATPase_LivF/BraG"/>
</dbReference>
<evidence type="ECO:0000256" key="4">
    <source>
        <dbReference type="ARBA" id="ARBA00022840"/>
    </source>
</evidence>
<dbReference type="SMART" id="SM00382">
    <property type="entry name" value="AAA"/>
    <property type="match status" value="1"/>
</dbReference>
<dbReference type="Gene3D" id="3.40.50.300">
    <property type="entry name" value="P-loop containing nucleotide triphosphate hydrolases"/>
    <property type="match status" value="1"/>
</dbReference>
<dbReference type="GO" id="GO:0015658">
    <property type="term" value="F:branched-chain amino acid transmembrane transporter activity"/>
    <property type="evidence" value="ECO:0007669"/>
    <property type="project" value="InterPro"/>
</dbReference>
<sequence length="239" mass="25539">MLRLENVTVRYGRIAALHEVSLEVREGEMVSLIGANGAGKSTTLKAISGLLAPSAGRITWEGRPIGGLAPRGILKAGIAHCPEGRRVFPHLTVRENLEMGALLRRDRAGIASDLDRMIARFPRLGERLRQAAGTLSGGEQQMLAIARALMSRPRLVMFDEPSLGLAPNLVQQVFAIVREIRQEGLTVLMVEQNALAALTLCDRAYLLETGRVVGTGTGAELLASPHVRAAYLGGHAAAA</sequence>
<dbReference type="InterPro" id="IPR052156">
    <property type="entry name" value="BCAA_Transport_ATP-bd_LivF"/>
</dbReference>
<dbReference type="PROSITE" id="PS00211">
    <property type="entry name" value="ABC_TRANSPORTER_1"/>
    <property type="match status" value="1"/>
</dbReference>
<keyword evidence="2" id="KW-0813">Transport</keyword>
<evidence type="ECO:0000313" key="7">
    <source>
        <dbReference type="EMBL" id="MCK8787311.1"/>
    </source>
</evidence>
<dbReference type="InterPro" id="IPR027417">
    <property type="entry name" value="P-loop_NTPase"/>
</dbReference>
<dbReference type="Proteomes" id="UP001139516">
    <property type="component" value="Unassembled WGS sequence"/>
</dbReference>
<dbReference type="InterPro" id="IPR003439">
    <property type="entry name" value="ABC_transporter-like_ATP-bd"/>
</dbReference>
<evidence type="ECO:0000256" key="3">
    <source>
        <dbReference type="ARBA" id="ARBA00022741"/>
    </source>
</evidence>
<reference evidence="7" key="1">
    <citation type="submission" date="2022-04" db="EMBL/GenBank/DDBJ databases">
        <title>Roseomonas acroporae sp. nov., isolated from coral Acropora digitifera.</title>
        <authorList>
            <person name="Sun H."/>
        </authorList>
    </citation>
    <scope>NUCLEOTIDE SEQUENCE</scope>
    <source>
        <strain evidence="7">NAR14</strain>
    </source>
</reference>
<name>A0A9X1YBY7_9PROT</name>
<comment type="caution">
    <text evidence="7">The sequence shown here is derived from an EMBL/GenBank/DDBJ whole genome shotgun (WGS) entry which is preliminary data.</text>
</comment>
<keyword evidence="3" id="KW-0547">Nucleotide-binding</keyword>
<accession>A0A9X1YBY7</accession>
<evidence type="ECO:0000313" key="8">
    <source>
        <dbReference type="Proteomes" id="UP001139516"/>
    </source>
</evidence>
<evidence type="ECO:0000256" key="1">
    <source>
        <dbReference type="ARBA" id="ARBA00005417"/>
    </source>
</evidence>
<dbReference type="CDD" id="cd03224">
    <property type="entry name" value="ABC_TM1139_LivF_branched"/>
    <property type="match status" value="1"/>
</dbReference>
<dbReference type="GO" id="GO:0016887">
    <property type="term" value="F:ATP hydrolysis activity"/>
    <property type="evidence" value="ECO:0007669"/>
    <property type="project" value="InterPro"/>
</dbReference>
<dbReference type="PROSITE" id="PS50893">
    <property type="entry name" value="ABC_TRANSPORTER_2"/>
    <property type="match status" value="1"/>
</dbReference>
<dbReference type="Pfam" id="PF00005">
    <property type="entry name" value="ABC_tran"/>
    <property type="match status" value="1"/>
</dbReference>
<keyword evidence="4 7" id="KW-0067">ATP-binding</keyword>
<gene>
    <name evidence="7" type="ORF">M0638_23345</name>
</gene>
<keyword evidence="8" id="KW-1185">Reference proteome</keyword>
<keyword evidence="5" id="KW-0029">Amino-acid transport</keyword>
<protein>
    <submittedName>
        <fullName evidence="7">ABC transporter ATP-binding protein</fullName>
    </submittedName>
</protein>
<dbReference type="InterPro" id="IPR017871">
    <property type="entry name" value="ABC_transporter-like_CS"/>
</dbReference>
<dbReference type="GO" id="GO:0015807">
    <property type="term" value="P:L-amino acid transport"/>
    <property type="evidence" value="ECO:0007669"/>
    <property type="project" value="TreeGrafter"/>
</dbReference>
<dbReference type="PANTHER" id="PTHR43820:SF4">
    <property type="entry name" value="HIGH-AFFINITY BRANCHED-CHAIN AMINO ACID TRANSPORT ATP-BINDING PROTEIN LIVF"/>
    <property type="match status" value="1"/>
</dbReference>
<proteinExistence type="inferred from homology"/>
<dbReference type="PIRSF" id="PIRSF039137">
    <property type="entry name" value="ABC_branched_ATPase"/>
    <property type="match status" value="1"/>
</dbReference>
<dbReference type="AlphaFoldDB" id="A0A9X1YBY7"/>
<comment type="similarity">
    <text evidence="1">Belongs to the ABC transporter superfamily.</text>
</comment>